<feature type="binding site" evidence="9">
    <location>
        <position position="347"/>
    </location>
    <ligand>
        <name>NADP(+)</name>
        <dbReference type="ChEBI" id="CHEBI:58349"/>
    </ligand>
</feature>
<dbReference type="GO" id="GO:0047934">
    <property type="term" value="F:glucose 1-dehydrogenase (NAD+) activity"/>
    <property type="evidence" value="ECO:0007669"/>
    <property type="project" value="RHEA"/>
</dbReference>
<dbReference type="InterPro" id="IPR013154">
    <property type="entry name" value="ADH-like_N"/>
</dbReference>
<name>A0A2U9IGX2_9CREN</name>
<feature type="binding site" evidence="9">
    <location>
        <begin position="301"/>
        <end position="303"/>
    </location>
    <ligand>
        <name>NADP(+)</name>
        <dbReference type="ChEBI" id="CHEBI:58349"/>
    </ligand>
</feature>
<sequence length="358" mass="40296">MKAIVVKPSSKGVEVRDVNEKEVQNFGRVKVRIIENGICGTDREIVQGKMTSARAPQGRDWLVLGHEALGVVEEPFGEFKVNDVVMPVNRRGCGKCNNCLMGRADHCETGEFVEAGISDMDGFMREYYYDDPKYLVKVPKGIEDIAILAQPLSDLEKSVNEIIKVQERVYWTCNDGTFSCRRALVIGSGPIGILVSMLLRSHSFQVIVANRREPTEIEDQIFQEIGAEYFNSAKGYTELKGRFDVIFNASTAPPTVIEDIIPFLNYNGVLGLFGFPPSGEMKLSFQEIQRLSLKGVAILGLANGQKPHFEEAMRHLSQWKITWPKTTNKLITRTVHVDEAPKVLSFKEENEIKVKIRW</sequence>
<keyword evidence="5 9" id="KW-0521">NADP</keyword>
<dbReference type="OrthoDB" id="41394at2157"/>
<dbReference type="InterPro" id="IPR026583">
    <property type="entry name" value="Glc_1-DH_arc"/>
</dbReference>
<keyword evidence="6 9" id="KW-0560">Oxidoreductase</keyword>
<comment type="function">
    <text evidence="9">Catalyzes the NAD(P)(+)-dependent oxidation of D-glucose to D-gluconate via gluconolactone. Can utilize both NAD(+) and NADP(+) as electron acceptor. Is involved in the degradation of glucose through a non-phosphorylative variant of the Entner-Doudoroff pathway.</text>
</comment>
<dbReference type="Gene3D" id="3.90.180.10">
    <property type="entry name" value="Medium-chain alcohol dehydrogenases, catalytic domain"/>
    <property type="match status" value="1"/>
</dbReference>
<feature type="binding site" evidence="9">
    <location>
        <position position="89"/>
    </location>
    <ligand>
        <name>substrate</name>
    </ligand>
</feature>
<dbReference type="AlphaFoldDB" id="A0A2U9IGX2"/>
<dbReference type="Pfam" id="PF08240">
    <property type="entry name" value="ADH_N"/>
    <property type="match status" value="1"/>
</dbReference>
<feature type="binding site" evidence="9">
    <location>
        <begin position="210"/>
        <end position="212"/>
    </location>
    <ligand>
        <name>NADP(+)</name>
        <dbReference type="ChEBI" id="CHEBI:58349"/>
    </ligand>
</feature>
<feature type="binding site" evidence="9">
    <location>
        <begin position="188"/>
        <end position="191"/>
    </location>
    <ligand>
        <name>NADP(+)</name>
        <dbReference type="ChEBI" id="CHEBI:58349"/>
    </ligand>
</feature>
<dbReference type="Proteomes" id="UP000248044">
    <property type="component" value="Chromosome"/>
</dbReference>
<dbReference type="EMBL" id="CP029289">
    <property type="protein sequence ID" value="AWR95226.1"/>
    <property type="molecule type" value="Genomic_DNA"/>
</dbReference>
<dbReference type="CDD" id="cd08230">
    <property type="entry name" value="glucose_DH"/>
    <property type="match status" value="1"/>
</dbReference>
<feature type="domain" description="Alcohol dehydrogenase-like N-terminal" evidence="10">
    <location>
        <begin position="27"/>
        <end position="140"/>
    </location>
</feature>
<dbReference type="GO" id="GO:0005536">
    <property type="term" value="F:D-glucose binding"/>
    <property type="evidence" value="ECO:0007669"/>
    <property type="project" value="UniProtKB-UniRule"/>
</dbReference>
<evidence type="ECO:0000256" key="7">
    <source>
        <dbReference type="ARBA" id="ARBA00023027"/>
    </source>
</evidence>
<feature type="binding site" evidence="9">
    <location>
        <position position="41"/>
    </location>
    <ligand>
        <name>substrate</name>
    </ligand>
</feature>
<comment type="cofactor">
    <cofactor evidence="1">
        <name>Zn(2+)</name>
        <dbReference type="ChEBI" id="CHEBI:29105"/>
    </cofactor>
</comment>
<dbReference type="RefSeq" id="WP_110271107.1">
    <property type="nucleotide sequence ID" value="NZ_CP029289.2"/>
</dbReference>
<evidence type="ECO:0000259" key="10">
    <source>
        <dbReference type="Pfam" id="PF08240"/>
    </source>
</evidence>
<dbReference type="EC" id="1.1.1.47" evidence="9"/>
<evidence type="ECO:0000256" key="5">
    <source>
        <dbReference type="ARBA" id="ARBA00022857"/>
    </source>
</evidence>
<dbReference type="Pfam" id="PF16912">
    <property type="entry name" value="Glu_dehyd_C"/>
    <property type="match status" value="1"/>
</dbReference>
<gene>
    <name evidence="9" type="primary">gdh</name>
    <name evidence="12" type="ORF">DFR85_12080</name>
</gene>
<comment type="catalytic activity">
    <reaction evidence="9">
        <text>D-glucose + NADP(+) = D-glucono-1,5-lactone + NADPH + H(+)</text>
        <dbReference type="Rhea" id="RHEA:14405"/>
        <dbReference type="ChEBI" id="CHEBI:4167"/>
        <dbReference type="ChEBI" id="CHEBI:15378"/>
        <dbReference type="ChEBI" id="CHEBI:16217"/>
        <dbReference type="ChEBI" id="CHEBI:57783"/>
        <dbReference type="ChEBI" id="CHEBI:58349"/>
        <dbReference type="EC" id="1.1.1.47"/>
    </reaction>
</comment>
<dbReference type="GO" id="GO:0008270">
    <property type="term" value="F:zinc ion binding"/>
    <property type="evidence" value="ECO:0007669"/>
    <property type="project" value="UniProtKB-UniRule"/>
</dbReference>
<evidence type="ECO:0000259" key="11">
    <source>
        <dbReference type="Pfam" id="PF16912"/>
    </source>
</evidence>
<dbReference type="PANTHER" id="PTHR43401:SF2">
    <property type="entry name" value="L-THREONINE 3-DEHYDROGENASE"/>
    <property type="match status" value="1"/>
</dbReference>
<evidence type="ECO:0000256" key="2">
    <source>
        <dbReference type="ARBA" id="ARBA00022723"/>
    </source>
</evidence>
<evidence type="ECO:0000313" key="12">
    <source>
        <dbReference type="EMBL" id="AWR95226.1"/>
    </source>
</evidence>
<dbReference type="InterPro" id="IPR036291">
    <property type="entry name" value="NAD(P)-bd_dom_sf"/>
</dbReference>
<evidence type="ECO:0000256" key="1">
    <source>
        <dbReference type="ARBA" id="ARBA00001947"/>
    </source>
</evidence>
<dbReference type="GO" id="GO:0047935">
    <property type="term" value="F:glucose 1-dehydrogenase (NADP+) activity"/>
    <property type="evidence" value="ECO:0007669"/>
    <property type="project" value="RHEA"/>
</dbReference>
<dbReference type="InterPro" id="IPR050129">
    <property type="entry name" value="Zn_alcohol_dh"/>
</dbReference>
<feature type="binding site" evidence="9">
    <location>
        <position position="114"/>
    </location>
    <ligand>
        <name>substrate</name>
    </ligand>
</feature>
<keyword evidence="4 9" id="KW-0862">Zinc</keyword>
<protein>
    <recommendedName>
        <fullName evidence="9">Glucose 1-dehydrogenase</fullName>
        <shortName evidence="9">GDH</shortName>
        <shortName evidence="9">GlcDH</shortName>
        <ecNumber evidence="9">1.1.1.47</ecNumber>
    </recommendedName>
</protein>
<evidence type="ECO:0000313" key="13">
    <source>
        <dbReference type="Proteomes" id="UP000248044"/>
    </source>
</evidence>
<dbReference type="GO" id="GO:0070403">
    <property type="term" value="F:NAD+ binding"/>
    <property type="evidence" value="ECO:0007669"/>
    <property type="project" value="UniProtKB-UniRule"/>
</dbReference>
<dbReference type="Gene3D" id="3.40.50.720">
    <property type="entry name" value="NAD(P)-binding Rossmann-like Domain"/>
    <property type="match status" value="1"/>
</dbReference>
<dbReference type="GeneID" id="36832906"/>
<feature type="binding site" evidence="9">
    <location>
        <position position="150"/>
    </location>
    <ligand>
        <name>substrate</name>
    </ligand>
</feature>
<evidence type="ECO:0000256" key="9">
    <source>
        <dbReference type="HAMAP-Rule" id="MF_02127"/>
    </source>
</evidence>
<dbReference type="HAMAP" id="MF_02127">
    <property type="entry name" value="Glucose_DH"/>
    <property type="match status" value="1"/>
</dbReference>
<dbReference type="SUPFAM" id="SSF50129">
    <property type="entry name" value="GroES-like"/>
    <property type="match status" value="1"/>
</dbReference>
<keyword evidence="3 9" id="KW-0547">Nucleotide-binding</keyword>
<keyword evidence="7 9" id="KW-0520">NAD</keyword>
<evidence type="ECO:0000256" key="6">
    <source>
        <dbReference type="ARBA" id="ARBA00023002"/>
    </source>
</evidence>
<proteinExistence type="inferred from homology"/>
<evidence type="ECO:0000256" key="3">
    <source>
        <dbReference type="ARBA" id="ARBA00022741"/>
    </source>
</evidence>
<reference evidence="12 13" key="1">
    <citation type="submission" date="2018-05" db="EMBL/GenBank/DDBJ databases">
        <title>Complete Genome Sequences of Extremely Thermoacidophilic, Metal-Mobilizing Type-Strain Members of the Archaeal Family Sulfolobaceae: Acidianus brierleyi DSM-1651T, Acidianus sulfidivorans DSM-18786T, Metallosphaera hakonensis DSM-7519T, and Metallosphaera prunae DSM-10039T.</title>
        <authorList>
            <person name="Counts J.A."/>
            <person name="Kelly R.M."/>
        </authorList>
    </citation>
    <scope>NUCLEOTIDE SEQUENCE [LARGE SCALE GENOMIC DNA]</scope>
    <source>
        <strain evidence="12 13">DSM 1651</strain>
    </source>
</reference>
<comment type="catalytic activity">
    <reaction evidence="9">
        <text>D-glucose + NAD(+) = D-glucono-1,5-lactone + NADH + H(+)</text>
        <dbReference type="Rhea" id="RHEA:14293"/>
        <dbReference type="ChEBI" id="CHEBI:4167"/>
        <dbReference type="ChEBI" id="CHEBI:15378"/>
        <dbReference type="ChEBI" id="CHEBI:16217"/>
        <dbReference type="ChEBI" id="CHEBI:57540"/>
        <dbReference type="ChEBI" id="CHEBI:57945"/>
        <dbReference type="EC" id="1.1.1.47"/>
    </reaction>
</comment>
<feature type="binding site" evidence="9">
    <location>
        <position position="154"/>
    </location>
    <ligand>
        <name>substrate</name>
    </ligand>
</feature>
<dbReference type="PANTHER" id="PTHR43401">
    <property type="entry name" value="L-THREONINE 3-DEHYDROGENASE"/>
    <property type="match status" value="1"/>
</dbReference>
<keyword evidence="8 9" id="KW-0119">Carbohydrate metabolism</keyword>
<organism evidence="12 13">
    <name type="scientific">Acidianus brierleyi</name>
    <dbReference type="NCBI Taxonomy" id="41673"/>
    <lineage>
        <taxon>Archaea</taxon>
        <taxon>Thermoproteota</taxon>
        <taxon>Thermoprotei</taxon>
        <taxon>Sulfolobales</taxon>
        <taxon>Sulfolobaceae</taxon>
        <taxon>Acidianus</taxon>
    </lineage>
</organism>
<comment type="similarity">
    <text evidence="9">Belongs to the zinc-containing alcohol dehydrogenase family. Glucose 1-dehydrogenase subfamily.</text>
</comment>
<accession>A0A2U9IGX2</accession>
<dbReference type="InterPro" id="IPR031640">
    <property type="entry name" value="Glu_dehyd_C"/>
</dbReference>
<evidence type="ECO:0000256" key="8">
    <source>
        <dbReference type="ARBA" id="ARBA00023277"/>
    </source>
</evidence>
<feature type="domain" description="Glucose dehydrogenase C-terminal" evidence="11">
    <location>
        <begin position="144"/>
        <end position="355"/>
    </location>
</feature>
<dbReference type="KEGG" id="abri:DFR85_12080"/>
<keyword evidence="2 9" id="KW-0479">Metal-binding</keyword>
<feature type="binding site" evidence="9">
    <location>
        <position position="303"/>
    </location>
    <ligand>
        <name>substrate</name>
    </ligand>
</feature>
<dbReference type="SUPFAM" id="SSF51735">
    <property type="entry name" value="NAD(P)-binding Rossmann-fold domains"/>
    <property type="match status" value="1"/>
</dbReference>
<feature type="binding site" evidence="9">
    <location>
        <begin position="273"/>
        <end position="275"/>
    </location>
    <ligand>
        <name>NADP(+)</name>
        <dbReference type="ChEBI" id="CHEBI:58349"/>
    </ligand>
</feature>
<dbReference type="InterPro" id="IPR011032">
    <property type="entry name" value="GroES-like_sf"/>
</dbReference>
<evidence type="ECO:0000256" key="4">
    <source>
        <dbReference type="ARBA" id="ARBA00022833"/>
    </source>
</evidence>
<dbReference type="GO" id="GO:0019595">
    <property type="term" value="P:non-phosphorylated glucose catabolic process"/>
    <property type="evidence" value="ECO:0007669"/>
    <property type="project" value="UniProtKB-UniRule"/>
</dbReference>
<keyword evidence="13" id="KW-1185">Reference proteome</keyword>
<dbReference type="GO" id="GO:0070401">
    <property type="term" value="F:NADP+ binding"/>
    <property type="evidence" value="ECO:0007669"/>
    <property type="project" value="UniProtKB-UniRule"/>
</dbReference>
<dbReference type="GO" id="GO:0051262">
    <property type="term" value="P:protein tetramerization"/>
    <property type="evidence" value="ECO:0007669"/>
    <property type="project" value="UniProtKB-ARBA"/>
</dbReference>